<protein>
    <submittedName>
        <fullName evidence="2">Uncharacterized protein</fullName>
    </submittedName>
</protein>
<gene>
    <name evidence="2" type="ORF">RKE40_25050</name>
</gene>
<reference evidence="2 3" key="1">
    <citation type="submission" date="2023-09" db="EMBL/GenBank/DDBJ databases">
        <title>Whole genome shotgun sequencing (WGS) of Bosea sp. ZW T0_25, isolated from stored onions (Allium cepa).</title>
        <authorList>
            <person name="Stoll D.A."/>
            <person name="Huch M."/>
        </authorList>
    </citation>
    <scope>NUCLEOTIDE SEQUENCE [LARGE SCALE GENOMIC DNA]</scope>
    <source>
        <strain evidence="2 3">ZW T0_25</strain>
    </source>
</reference>
<dbReference type="Proteomes" id="UP001254257">
    <property type="component" value="Unassembled WGS sequence"/>
</dbReference>
<feature type="region of interest" description="Disordered" evidence="1">
    <location>
        <begin position="68"/>
        <end position="89"/>
    </location>
</feature>
<proteinExistence type="predicted"/>
<sequence>MAFLRFPPPPTLRISTRLPGAIDFCGCDEDQKTQFWTGRIIRIQHKRKTICEACIEYADEQAEAARLARQPRKAKPGRFRHINPHRIGA</sequence>
<dbReference type="RefSeq" id="WP_316020914.1">
    <property type="nucleotide sequence ID" value="NZ_JAWDID010000060.1"/>
</dbReference>
<feature type="compositionally biased region" description="Basic residues" evidence="1">
    <location>
        <begin position="69"/>
        <end position="89"/>
    </location>
</feature>
<name>A0ABU3SEF4_9HYPH</name>
<evidence type="ECO:0000313" key="2">
    <source>
        <dbReference type="EMBL" id="MDU0343175.1"/>
    </source>
</evidence>
<evidence type="ECO:0000256" key="1">
    <source>
        <dbReference type="SAM" id="MobiDB-lite"/>
    </source>
</evidence>
<comment type="caution">
    <text evidence="2">The sequence shown here is derived from an EMBL/GenBank/DDBJ whole genome shotgun (WGS) entry which is preliminary data.</text>
</comment>
<accession>A0ABU3SEF4</accession>
<organism evidence="2 3">
    <name type="scientific">Bosea rubneri</name>
    <dbReference type="NCBI Taxonomy" id="3075434"/>
    <lineage>
        <taxon>Bacteria</taxon>
        <taxon>Pseudomonadati</taxon>
        <taxon>Pseudomonadota</taxon>
        <taxon>Alphaproteobacteria</taxon>
        <taxon>Hyphomicrobiales</taxon>
        <taxon>Boseaceae</taxon>
        <taxon>Bosea</taxon>
    </lineage>
</organism>
<dbReference type="EMBL" id="JAWDID010000060">
    <property type="protein sequence ID" value="MDU0343175.1"/>
    <property type="molecule type" value="Genomic_DNA"/>
</dbReference>
<keyword evidence="3" id="KW-1185">Reference proteome</keyword>
<evidence type="ECO:0000313" key="3">
    <source>
        <dbReference type="Proteomes" id="UP001254257"/>
    </source>
</evidence>